<evidence type="ECO:0000256" key="15">
    <source>
        <dbReference type="ARBA" id="ARBA00023176"/>
    </source>
</evidence>
<evidence type="ECO:0000256" key="16">
    <source>
        <dbReference type="ARBA" id="ARBA00023242"/>
    </source>
</evidence>
<protein>
    <recommendedName>
        <fullName evidence="20">Phosphatidylinositol-binding clathrin assembly protein</fullName>
    </recommendedName>
</protein>
<evidence type="ECO:0000259" key="22">
    <source>
        <dbReference type="PROSITE" id="PS50942"/>
    </source>
</evidence>
<dbReference type="InterPro" id="IPR011417">
    <property type="entry name" value="ANTH_dom"/>
</dbReference>
<keyword evidence="24" id="KW-1185">Reference proteome</keyword>
<keyword evidence="14" id="KW-0472">Membrane</keyword>
<dbReference type="FunFam" id="1.20.58.150:FF:000001">
    <property type="entry name" value="phosphatidylinositol-binding clathrin assembly protein-like isoform X1"/>
    <property type="match status" value="1"/>
</dbReference>
<dbReference type="Pfam" id="PF07651">
    <property type="entry name" value="ANTH"/>
    <property type="match status" value="1"/>
</dbReference>
<evidence type="ECO:0000256" key="1">
    <source>
        <dbReference type="ARBA" id="ARBA00004123"/>
    </source>
</evidence>
<evidence type="ECO:0000256" key="5">
    <source>
        <dbReference type="ARBA" id="ARBA00004600"/>
    </source>
</evidence>
<feature type="domain" description="ENTH" evidence="22">
    <location>
        <begin position="14"/>
        <end position="145"/>
    </location>
</feature>
<dbReference type="GO" id="GO:0030136">
    <property type="term" value="C:clathrin-coated vesicle"/>
    <property type="evidence" value="ECO:0007669"/>
    <property type="project" value="UniProtKB-SubCell"/>
</dbReference>
<dbReference type="InterPro" id="IPR008942">
    <property type="entry name" value="ENTH_VHS"/>
</dbReference>
<evidence type="ECO:0000256" key="13">
    <source>
        <dbReference type="ARBA" id="ARBA00023034"/>
    </source>
</evidence>
<keyword evidence="12" id="KW-0007">Acetylation</keyword>
<dbReference type="PANTHER" id="PTHR22951:SF11">
    <property type="entry name" value="ENTH DOMAIN-CONTAINING PROTEIN"/>
    <property type="match status" value="1"/>
</dbReference>
<evidence type="ECO:0000256" key="17">
    <source>
        <dbReference type="ARBA" id="ARBA00023329"/>
    </source>
</evidence>
<name>A0A674C6A7_SALTR</name>
<dbReference type="Gene3D" id="1.20.58.150">
    <property type="entry name" value="ANTH domain"/>
    <property type="match status" value="1"/>
</dbReference>
<evidence type="ECO:0000256" key="7">
    <source>
        <dbReference type="ARBA" id="ARBA00022475"/>
    </source>
</evidence>
<keyword evidence="7" id="KW-1003">Cell membrane</keyword>
<evidence type="ECO:0000313" key="24">
    <source>
        <dbReference type="Proteomes" id="UP000472277"/>
    </source>
</evidence>
<dbReference type="GO" id="GO:0005545">
    <property type="term" value="F:1-phosphatidylinositol binding"/>
    <property type="evidence" value="ECO:0007669"/>
    <property type="project" value="InterPro"/>
</dbReference>
<keyword evidence="9" id="KW-0597">Phosphoprotein</keyword>
<evidence type="ECO:0000256" key="18">
    <source>
        <dbReference type="ARBA" id="ARBA00055144"/>
    </source>
</evidence>
<dbReference type="FunFam" id="1.25.40.90:FF:000001">
    <property type="entry name" value="phosphatidylinositol-binding clathrin assembly protein-like isoform X1"/>
    <property type="match status" value="1"/>
</dbReference>
<dbReference type="Ensembl" id="ENSSTUT00000084152.1">
    <property type="protein sequence ID" value="ENSSTUP00000079029.1"/>
    <property type="gene ID" value="ENSSTUG00000032574.1"/>
</dbReference>
<evidence type="ECO:0000256" key="19">
    <source>
        <dbReference type="ARBA" id="ARBA00061829"/>
    </source>
</evidence>
<feature type="region of interest" description="Disordered" evidence="21">
    <location>
        <begin position="424"/>
        <end position="449"/>
    </location>
</feature>
<evidence type="ECO:0000256" key="14">
    <source>
        <dbReference type="ARBA" id="ARBA00023136"/>
    </source>
</evidence>
<dbReference type="CDD" id="cd16985">
    <property type="entry name" value="ANTH_N_AP180"/>
    <property type="match status" value="1"/>
</dbReference>
<reference evidence="23" key="2">
    <citation type="submission" date="2025-09" db="UniProtKB">
        <authorList>
            <consortium name="Ensembl"/>
        </authorList>
    </citation>
    <scope>IDENTIFICATION</scope>
</reference>
<dbReference type="SUPFAM" id="SSF89009">
    <property type="entry name" value="GAT-like domain"/>
    <property type="match status" value="1"/>
</dbReference>
<gene>
    <name evidence="23" type="primary">si:ch211-200p22.4</name>
</gene>
<evidence type="ECO:0000256" key="3">
    <source>
        <dbReference type="ARBA" id="ARBA00004236"/>
    </source>
</evidence>
<dbReference type="GO" id="GO:0048268">
    <property type="term" value="P:clathrin coat assembly"/>
    <property type="evidence" value="ECO:0007669"/>
    <property type="project" value="InterPro"/>
</dbReference>
<dbReference type="GO" id="GO:0000149">
    <property type="term" value="F:SNARE binding"/>
    <property type="evidence" value="ECO:0007669"/>
    <property type="project" value="TreeGrafter"/>
</dbReference>
<evidence type="ECO:0000256" key="21">
    <source>
        <dbReference type="SAM" id="MobiDB-lite"/>
    </source>
</evidence>
<keyword evidence="13" id="KW-0333">Golgi apparatus</keyword>
<evidence type="ECO:0000256" key="6">
    <source>
        <dbReference type="ARBA" id="ARBA00008011"/>
    </source>
</evidence>
<dbReference type="GO" id="GO:0005794">
    <property type="term" value="C:Golgi apparatus"/>
    <property type="evidence" value="ECO:0007669"/>
    <property type="project" value="UniProtKB-SubCell"/>
</dbReference>
<dbReference type="GO" id="GO:0016185">
    <property type="term" value="P:synaptic vesicle budding from presynaptic endocytic zone membrane"/>
    <property type="evidence" value="ECO:0007669"/>
    <property type="project" value="TreeGrafter"/>
</dbReference>
<dbReference type="PROSITE" id="PS50942">
    <property type="entry name" value="ENTH"/>
    <property type="match status" value="1"/>
</dbReference>
<dbReference type="GO" id="GO:0008021">
    <property type="term" value="C:synaptic vesicle"/>
    <property type="evidence" value="ECO:0007669"/>
    <property type="project" value="TreeGrafter"/>
</dbReference>
<dbReference type="InterPro" id="IPR045192">
    <property type="entry name" value="AP180-like"/>
</dbReference>
<feature type="compositionally biased region" description="Polar residues" evidence="21">
    <location>
        <begin position="434"/>
        <end position="447"/>
    </location>
</feature>
<evidence type="ECO:0000256" key="10">
    <source>
        <dbReference type="ARBA" id="ARBA00022583"/>
    </source>
</evidence>
<dbReference type="InterPro" id="IPR013809">
    <property type="entry name" value="ENTH"/>
</dbReference>
<dbReference type="InterPro" id="IPR014712">
    <property type="entry name" value="ANTH_dom_sf"/>
</dbReference>
<dbReference type="GO" id="GO:0072583">
    <property type="term" value="P:clathrin-dependent endocytosis"/>
    <property type="evidence" value="ECO:0007669"/>
    <property type="project" value="InterPro"/>
</dbReference>
<dbReference type="GO" id="GO:0032050">
    <property type="term" value="F:clathrin heavy chain binding"/>
    <property type="evidence" value="ECO:0007669"/>
    <property type="project" value="TreeGrafter"/>
</dbReference>
<dbReference type="PANTHER" id="PTHR22951">
    <property type="entry name" value="CLATHRIN ASSEMBLY PROTEIN"/>
    <property type="match status" value="1"/>
</dbReference>
<evidence type="ECO:0000313" key="23">
    <source>
        <dbReference type="Ensembl" id="ENSSTUP00000079029.1"/>
    </source>
</evidence>
<keyword evidence="10" id="KW-0254">Endocytosis</keyword>
<comment type="subunit">
    <text evidence="19">Binds to clathrin; involves primarily the C-terminal sequences, but the full-length protein is required for full binding capacity. Binds phosphatidylinositol 4,5- bisphosphate. Interacts with PIMREG; this interaction may change the subcellular location into the nucleus. Interacts with AP2A1 (via its alpha-appendage domain). Interacts (via N-terminus) with VAMP2; VAMP3; VAMP7 and VAMP8 (Via N-terminus). Interacts with LC3/MAP1LC3A.</text>
</comment>
<keyword evidence="8" id="KW-1017">Isopeptide bond</keyword>
<keyword evidence="11" id="KW-0832">Ubl conjugation</keyword>
<keyword evidence="16" id="KW-0539">Nucleus</keyword>
<accession>A0A674C6A7</accession>
<evidence type="ECO:0000256" key="11">
    <source>
        <dbReference type="ARBA" id="ARBA00022843"/>
    </source>
</evidence>
<dbReference type="Proteomes" id="UP000472277">
    <property type="component" value="Chromosome 8"/>
</dbReference>
<evidence type="ECO:0000256" key="4">
    <source>
        <dbReference type="ARBA" id="ARBA00004555"/>
    </source>
</evidence>
<dbReference type="GO" id="GO:0005905">
    <property type="term" value="C:clathrin-coated pit"/>
    <property type="evidence" value="ECO:0007669"/>
    <property type="project" value="UniProtKB-SubCell"/>
</dbReference>
<dbReference type="Gene3D" id="1.25.40.90">
    <property type="match status" value="1"/>
</dbReference>
<dbReference type="GO" id="GO:0098894">
    <property type="term" value="C:extrinsic component of presynaptic endocytic zone membrane"/>
    <property type="evidence" value="ECO:0007669"/>
    <property type="project" value="TreeGrafter"/>
</dbReference>
<evidence type="ECO:0000256" key="2">
    <source>
        <dbReference type="ARBA" id="ARBA00004132"/>
    </source>
</evidence>
<sequence length="480" mass="53757">MSGQSITDRIAAAQHSMTGSAISKAVCKASTHEVSGPKKKHLDYLIHCTNEMNVSVPQLADTLFERTANSSWVVVFKALITTHHLMMYGNERLIQYLASRNTLFNLNNFLDKGALQGYDMSTFIRRYSRYLNEKAMSYRLVAVDFTKMKRGIDGVMRTMSIEKLIKTLPIIQNQLDALLDFQANPNELTNGVINSAFMLLFKDSIRLFAAYNEGVINLLEKYFDMKKGQCKDALDIYKKFLYRMTKLSEFLKVAEQVGIDQGDIPDLSQAPSSLLEALEQHLASLEGKKTKELTADTRASTLSSAVSSLSNTGMSFSRMDEKERQQALEEEQARLMPNLSSDLFDLQPAFLPAVQSTPSISTATSAWGGRSHTFRHKRACNIHIEIHTHTHTLTHTLINECGVFARCILSLCAPVFRPDMQWSQPGEKKLTGGHSWQSKTMTSTTAWNPAPMAPAPMPVQHMVTSVMSLPVPPSLYRLTF</sequence>
<reference evidence="23" key="1">
    <citation type="submission" date="2025-08" db="UniProtKB">
        <authorList>
            <consortium name="Ensembl"/>
        </authorList>
    </citation>
    <scope>IDENTIFICATION</scope>
</reference>
<dbReference type="GeneTree" id="ENSGT00950000183068"/>
<dbReference type="GO" id="GO:0005546">
    <property type="term" value="F:phosphatidylinositol-4,5-bisphosphate binding"/>
    <property type="evidence" value="ECO:0007669"/>
    <property type="project" value="TreeGrafter"/>
</dbReference>
<evidence type="ECO:0000256" key="8">
    <source>
        <dbReference type="ARBA" id="ARBA00022499"/>
    </source>
</evidence>
<evidence type="ECO:0000256" key="12">
    <source>
        <dbReference type="ARBA" id="ARBA00022990"/>
    </source>
</evidence>
<keyword evidence="17" id="KW-0968">Cytoplasmic vesicle</keyword>
<proteinExistence type="inferred from homology"/>
<dbReference type="AlphaFoldDB" id="A0A674C6A7"/>
<comment type="function">
    <text evidence="18">Cytoplasmic adapter protein that plays a critical role in clathrin-mediated endocytosis which is important in processes such as internalization of cell receptors, synaptic transmission or removal of apoptotic cells. Recruits AP-2 and attaches clathrin triskelions to the cytoplasmic side of plasma membrane leading to clathrin-coated vesicles (CCVs) assembly. Furthermore, regulates clathrin-coated vesicle size and maturation by directly sensing and driving membrane curvature. In addition to binding to clathrin, mediates the endocytosis of small R-SNARES (Soluble NSF Attachment Protein REceptors) between plasma membranes and endosomes including VAMP2, VAMP3, VAMP4, VAMP7 or VAMP8. In turn, PICALM-dependent SNARE endocytosis is required for the formation and maturation of autophagic precursors. Modulates thereby autophagy and the turnover of autophagy substrates such as MAPT/TAU or amyloid precursor protein cleaved C-terminal fragment (APP-CTF).</text>
</comment>
<evidence type="ECO:0000256" key="9">
    <source>
        <dbReference type="ARBA" id="ARBA00022553"/>
    </source>
</evidence>
<dbReference type="SUPFAM" id="SSF48464">
    <property type="entry name" value="ENTH/VHS domain"/>
    <property type="match status" value="1"/>
</dbReference>
<comment type="similarity">
    <text evidence="6">Belongs to the PICALM/SNAP91 family.</text>
</comment>
<evidence type="ECO:0000256" key="20">
    <source>
        <dbReference type="ARBA" id="ARBA00068054"/>
    </source>
</evidence>
<dbReference type="SMART" id="SM00273">
    <property type="entry name" value="ENTH"/>
    <property type="match status" value="1"/>
</dbReference>
<comment type="subcellular location">
    <subcellularLocation>
        <location evidence="3">Cell membrane</location>
    </subcellularLocation>
    <subcellularLocation>
        <location evidence="2">Cytoplasmic vesicle</location>
        <location evidence="2">Clathrin-coated vesicle</location>
    </subcellularLocation>
    <subcellularLocation>
        <location evidence="4">Golgi apparatus</location>
    </subcellularLocation>
    <subcellularLocation>
        <location evidence="5">Membrane</location>
        <location evidence="5">Clathrin-coated pit</location>
    </subcellularLocation>
    <subcellularLocation>
        <location evidence="1">Nucleus</location>
    </subcellularLocation>
</comment>
<organism evidence="23 24">
    <name type="scientific">Salmo trutta</name>
    <name type="common">Brown trout</name>
    <dbReference type="NCBI Taxonomy" id="8032"/>
    <lineage>
        <taxon>Eukaryota</taxon>
        <taxon>Metazoa</taxon>
        <taxon>Chordata</taxon>
        <taxon>Craniata</taxon>
        <taxon>Vertebrata</taxon>
        <taxon>Euteleostomi</taxon>
        <taxon>Actinopterygii</taxon>
        <taxon>Neopterygii</taxon>
        <taxon>Teleostei</taxon>
        <taxon>Protacanthopterygii</taxon>
        <taxon>Salmoniformes</taxon>
        <taxon>Salmonidae</taxon>
        <taxon>Salmoninae</taxon>
        <taxon>Salmo</taxon>
    </lineage>
</organism>
<keyword evidence="15" id="KW-0168">Coated pit</keyword>
<dbReference type="GO" id="GO:0005634">
    <property type="term" value="C:nucleus"/>
    <property type="evidence" value="ECO:0007669"/>
    <property type="project" value="UniProtKB-SubCell"/>
</dbReference>